<dbReference type="Pfam" id="PF00164">
    <property type="entry name" value="Ribosom_S12_S23"/>
    <property type="match status" value="1"/>
</dbReference>
<organism evidence="4 5">
    <name type="scientific">Vulpes vulpes</name>
    <name type="common">Red fox</name>
    <dbReference type="NCBI Taxonomy" id="9627"/>
    <lineage>
        <taxon>Eukaryota</taxon>
        <taxon>Metazoa</taxon>
        <taxon>Chordata</taxon>
        <taxon>Craniata</taxon>
        <taxon>Vertebrata</taxon>
        <taxon>Euteleostomi</taxon>
        <taxon>Mammalia</taxon>
        <taxon>Eutheria</taxon>
        <taxon>Laurasiatheria</taxon>
        <taxon>Carnivora</taxon>
        <taxon>Caniformia</taxon>
        <taxon>Canidae</taxon>
        <taxon>Vulpes</taxon>
    </lineage>
</organism>
<sequence>MIELCQEMEFAPALPTNPKYAKTPCPIHALSVSEAGAPNKGLDFEAGPAQDLTKALLPSLDLNFICKTRGVKDGQVSGLRTARKLRSHQGDQKWHDKQYKKAHLGTDLNANPFGGAFHAKGIVLEKVGVESQTAKFCHLGVCQGQGVRVQLIKNGKKITAFVPNDGCLNFIEENDEVLVAGFSCKGHALSDIPGVHFKVVKVANVFFLALYKGKKEKPRS</sequence>
<evidence type="ECO:0000256" key="2">
    <source>
        <dbReference type="ARBA" id="ARBA00022980"/>
    </source>
</evidence>
<dbReference type="PANTHER" id="PTHR11652">
    <property type="entry name" value="30S RIBOSOMAL PROTEIN S12 FAMILY MEMBER"/>
    <property type="match status" value="1"/>
</dbReference>
<keyword evidence="2" id="KW-0689">Ribosomal protein</keyword>
<dbReference type="GeneID" id="112928156"/>
<dbReference type="SUPFAM" id="SSF50249">
    <property type="entry name" value="Nucleic acid-binding proteins"/>
    <property type="match status" value="1"/>
</dbReference>
<dbReference type="InterPro" id="IPR012340">
    <property type="entry name" value="NA-bd_OB-fold"/>
</dbReference>
<protein>
    <submittedName>
        <fullName evidence="5">Small ribosomal subunit protein uS12-like</fullName>
    </submittedName>
</protein>
<comment type="similarity">
    <text evidence="1">Belongs to the universal ribosomal protein uS12 family.</text>
</comment>
<gene>
    <name evidence="5" type="primary">LOC112928156</name>
</gene>
<dbReference type="RefSeq" id="XP_072592439.1">
    <property type="nucleotide sequence ID" value="XM_072736338.1"/>
</dbReference>
<dbReference type="Gene3D" id="2.40.50.140">
    <property type="entry name" value="Nucleic acid-binding proteins"/>
    <property type="match status" value="1"/>
</dbReference>
<accession>A0ABM4YQ72</accession>
<evidence type="ECO:0000313" key="5">
    <source>
        <dbReference type="RefSeq" id="XP_072592439.1"/>
    </source>
</evidence>
<evidence type="ECO:0000313" key="4">
    <source>
        <dbReference type="Proteomes" id="UP001652641"/>
    </source>
</evidence>
<evidence type="ECO:0000256" key="3">
    <source>
        <dbReference type="ARBA" id="ARBA00023274"/>
    </source>
</evidence>
<dbReference type="Proteomes" id="UP001652641">
    <property type="component" value="Chromosome 14"/>
</dbReference>
<reference evidence="5" key="1">
    <citation type="submission" date="2025-08" db="UniProtKB">
        <authorList>
            <consortium name="RefSeq"/>
        </authorList>
    </citation>
    <scope>IDENTIFICATION</scope>
    <source>
        <tissue evidence="5">Cell line</tissue>
    </source>
</reference>
<evidence type="ECO:0000256" key="1">
    <source>
        <dbReference type="ARBA" id="ARBA00005657"/>
    </source>
</evidence>
<keyword evidence="4" id="KW-1185">Reference proteome</keyword>
<keyword evidence="3" id="KW-0687">Ribonucleoprotein</keyword>
<proteinExistence type="inferred from homology"/>
<dbReference type="InterPro" id="IPR006032">
    <property type="entry name" value="Ribosomal_uS12"/>
</dbReference>
<name>A0ABM4YQ72_VULVU</name>